<feature type="transmembrane region" description="Helical" evidence="7">
    <location>
        <begin position="20"/>
        <end position="42"/>
    </location>
</feature>
<evidence type="ECO:0000256" key="7">
    <source>
        <dbReference type="SAM" id="Phobius"/>
    </source>
</evidence>
<feature type="transmembrane region" description="Helical" evidence="7">
    <location>
        <begin position="231"/>
        <end position="262"/>
    </location>
</feature>
<dbReference type="EMBL" id="JXXV01000005">
    <property type="protein sequence ID" value="KJY85073.1"/>
    <property type="molecule type" value="Genomic_DNA"/>
</dbReference>
<dbReference type="STRING" id="579748.TW81_01765"/>
<keyword evidence="6 7" id="KW-0472">Membrane</keyword>
<accession>A0A0F4NQF6</accession>
<evidence type="ECO:0000256" key="6">
    <source>
        <dbReference type="ARBA" id="ARBA00023136"/>
    </source>
</evidence>
<dbReference type="Pfam" id="PF21088">
    <property type="entry name" value="MS_channel_1st"/>
    <property type="match status" value="1"/>
</dbReference>
<protein>
    <submittedName>
        <fullName evidence="11">Mechanosensitive ion channel protein</fullName>
    </submittedName>
</protein>
<evidence type="ECO:0000313" key="12">
    <source>
        <dbReference type="Proteomes" id="UP000033673"/>
    </source>
</evidence>
<dbReference type="SUPFAM" id="SSF82689">
    <property type="entry name" value="Mechanosensitive channel protein MscS (YggB), C-terminal domain"/>
    <property type="match status" value="1"/>
</dbReference>
<dbReference type="PROSITE" id="PS01246">
    <property type="entry name" value="UPF0003"/>
    <property type="match status" value="1"/>
</dbReference>
<feature type="transmembrane region" description="Helical" evidence="7">
    <location>
        <begin position="161"/>
        <end position="183"/>
    </location>
</feature>
<evidence type="ECO:0000256" key="1">
    <source>
        <dbReference type="ARBA" id="ARBA00004651"/>
    </source>
</evidence>
<feature type="transmembrane region" description="Helical" evidence="7">
    <location>
        <begin position="204"/>
        <end position="225"/>
    </location>
</feature>
<dbReference type="InterPro" id="IPR052702">
    <property type="entry name" value="MscS-like_channel"/>
</dbReference>
<dbReference type="PATRIC" id="fig|579748.3.peg.363"/>
<dbReference type="Pfam" id="PF21082">
    <property type="entry name" value="MS_channel_3rd"/>
    <property type="match status" value="1"/>
</dbReference>
<dbReference type="RefSeq" id="WP_045954005.1">
    <property type="nucleotide sequence ID" value="NZ_JXXV01000005.1"/>
</dbReference>
<dbReference type="Gene3D" id="1.10.287.1260">
    <property type="match status" value="1"/>
</dbReference>
<dbReference type="InterPro" id="IPR023408">
    <property type="entry name" value="MscS_beta-dom_sf"/>
</dbReference>
<comment type="caution">
    <text evidence="11">The sequence shown here is derived from an EMBL/GenBank/DDBJ whole genome shotgun (WGS) entry which is preliminary data.</text>
</comment>
<gene>
    <name evidence="11" type="ORF">TW81_01765</name>
</gene>
<dbReference type="Proteomes" id="UP000033673">
    <property type="component" value="Unassembled WGS sequence"/>
</dbReference>
<dbReference type="InterPro" id="IPR049142">
    <property type="entry name" value="MS_channel_1st"/>
</dbReference>
<feature type="transmembrane region" description="Helical" evidence="7">
    <location>
        <begin position="63"/>
        <end position="83"/>
    </location>
</feature>
<keyword evidence="12" id="KW-1185">Reference proteome</keyword>
<dbReference type="InterPro" id="IPR011066">
    <property type="entry name" value="MscS_channel_C_sf"/>
</dbReference>
<evidence type="ECO:0000259" key="9">
    <source>
        <dbReference type="Pfam" id="PF21082"/>
    </source>
</evidence>
<dbReference type="InterPro" id="IPR049278">
    <property type="entry name" value="MS_channel_C"/>
</dbReference>
<name>A0A0F4NQF6_9VIBR</name>
<proteinExistence type="inferred from homology"/>
<feature type="domain" description="Mechanosensitive ion channel transmembrane helices 2/3" evidence="10">
    <location>
        <begin position="210"/>
        <end position="248"/>
    </location>
</feature>
<organism evidence="11 12">
    <name type="scientific">Vibrio galatheae</name>
    <dbReference type="NCBI Taxonomy" id="579748"/>
    <lineage>
        <taxon>Bacteria</taxon>
        <taxon>Pseudomonadati</taxon>
        <taxon>Pseudomonadota</taxon>
        <taxon>Gammaproteobacteria</taxon>
        <taxon>Vibrionales</taxon>
        <taxon>Vibrionaceae</taxon>
        <taxon>Vibrio</taxon>
    </lineage>
</organism>
<dbReference type="Pfam" id="PF00924">
    <property type="entry name" value="MS_channel_2nd"/>
    <property type="match status" value="1"/>
</dbReference>
<evidence type="ECO:0000256" key="5">
    <source>
        <dbReference type="ARBA" id="ARBA00022989"/>
    </source>
</evidence>
<evidence type="ECO:0000256" key="4">
    <source>
        <dbReference type="ARBA" id="ARBA00022692"/>
    </source>
</evidence>
<dbReference type="InterPro" id="IPR006685">
    <property type="entry name" value="MscS_channel_2nd"/>
</dbReference>
<dbReference type="SUPFAM" id="SSF50182">
    <property type="entry name" value="Sm-like ribonucleoproteins"/>
    <property type="match status" value="1"/>
</dbReference>
<dbReference type="PANTHER" id="PTHR30347">
    <property type="entry name" value="POTASSIUM CHANNEL RELATED"/>
    <property type="match status" value="1"/>
</dbReference>
<evidence type="ECO:0000259" key="8">
    <source>
        <dbReference type="Pfam" id="PF00924"/>
    </source>
</evidence>
<dbReference type="Gene3D" id="3.30.70.100">
    <property type="match status" value="1"/>
</dbReference>
<comment type="similarity">
    <text evidence="2">Belongs to the MscS (TC 1.A.23) family.</text>
</comment>
<evidence type="ECO:0000256" key="3">
    <source>
        <dbReference type="ARBA" id="ARBA00022475"/>
    </source>
</evidence>
<evidence type="ECO:0000259" key="10">
    <source>
        <dbReference type="Pfam" id="PF21088"/>
    </source>
</evidence>
<dbReference type="InterPro" id="IPR006686">
    <property type="entry name" value="MscS_channel_CS"/>
</dbReference>
<keyword evidence="5 7" id="KW-1133">Transmembrane helix</keyword>
<feature type="domain" description="Mechanosensitive ion channel MscS" evidence="8">
    <location>
        <begin position="250"/>
        <end position="317"/>
    </location>
</feature>
<dbReference type="InterPro" id="IPR010920">
    <property type="entry name" value="LSM_dom_sf"/>
</dbReference>
<dbReference type="OrthoDB" id="9799209at2"/>
<sequence length="437" mass="49299">MDLIADYLQSFIDSMSSIETYSQMGMITLIYLLAYFLANRIYKYVPILHTEPSSESDFPIRMLLYRCGKLLFPILAILLLRISLEFSHLYIQQGWVIQMAFAIALLLLFNSFITLVIKTPLVASAFRWIGIPILVFYAIGILDDIIVILESMSIELGNIHLSAYGLVRTLIFGSLLFWLGRVSNTTGQTIIRKQQSLDFRTREIVAKVFEVSLFFTVILLILQLMGINLTALAVFGGAVGVGLGFGLQAIASNFISGIIIIFDRSISVGDYIEMEDGRTGIVTELNMRSTTLETFDGKDIVVPNEKFISSSFTNWTHKNTKQRYRVDFSVAYKTDVRSMVELVKEAVATHPQVLSGDNIPFEERPDCEIDSFGDSGINMFVEFWMEGIDDGRNRVGGDLLLIILETLQNNGIEIPFPQREVRMVSDEENDDRFSSKS</sequence>
<dbReference type="SUPFAM" id="SSF82861">
    <property type="entry name" value="Mechanosensitive channel protein MscS (YggB), transmembrane region"/>
    <property type="match status" value="1"/>
</dbReference>
<comment type="subcellular location">
    <subcellularLocation>
        <location evidence="1">Cell membrane</location>
        <topology evidence="1">Multi-pass membrane protein</topology>
    </subcellularLocation>
</comment>
<evidence type="ECO:0000313" key="11">
    <source>
        <dbReference type="EMBL" id="KJY85073.1"/>
    </source>
</evidence>
<evidence type="ECO:0000256" key="2">
    <source>
        <dbReference type="ARBA" id="ARBA00008017"/>
    </source>
</evidence>
<dbReference type="InterPro" id="IPR011014">
    <property type="entry name" value="MscS_channel_TM-2"/>
</dbReference>
<dbReference type="PANTHER" id="PTHR30347:SF1">
    <property type="entry name" value="MECHANOSENSITIVE CHANNEL MSCK"/>
    <property type="match status" value="1"/>
</dbReference>
<reference evidence="11 12" key="1">
    <citation type="journal article" date="2015" name="BMC Genomics">
        <title>Genome mining reveals unlocked bioactive potential of marine Gram-negative bacteria.</title>
        <authorList>
            <person name="Machado H."/>
            <person name="Sonnenschein E.C."/>
            <person name="Melchiorsen J."/>
            <person name="Gram L."/>
        </authorList>
    </citation>
    <scope>NUCLEOTIDE SEQUENCE [LARGE SCALE GENOMIC DNA]</scope>
    <source>
        <strain evidence="11 12">S2757</strain>
    </source>
</reference>
<dbReference type="AlphaFoldDB" id="A0A0F4NQF6"/>
<feature type="transmembrane region" description="Helical" evidence="7">
    <location>
        <begin position="129"/>
        <end position="149"/>
    </location>
</feature>
<keyword evidence="3" id="KW-1003">Cell membrane</keyword>
<keyword evidence="4 7" id="KW-0812">Transmembrane</keyword>
<dbReference type="Gene3D" id="2.30.30.60">
    <property type="match status" value="1"/>
</dbReference>
<feature type="domain" description="Mechanosensitive ion channel MscS C-terminal" evidence="9">
    <location>
        <begin position="326"/>
        <end position="414"/>
    </location>
</feature>
<dbReference type="GO" id="GO:0005886">
    <property type="term" value="C:plasma membrane"/>
    <property type="evidence" value="ECO:0007669"/>
    <property type="project" value="UniProtKB-SubCell"/>
</dbReference>
<feature type="transmembrane region" description="Helical" evidence="7">
    <location>
        <begin position="95"/>
        <end position="117"/>
    </location>
</feature>
<dbReference type="GO" id="GO:0008381">
    <property type="term" value="F:mechanosensitive monoatomic ion channel activity"/>
    <property type="evidence" value="ECO:0007669"/>
    <property type="project" value="UniProtKB-ARBA"/>
</dbReference>